<evidence type="ECO:0000313" key="2">
    <source>
        <dbReference type="Proteomes" id="UP001152533"/>
    </source>
</evidence>
<dbReference type="AlphaFoldDB" id="A0A9W4S6W6"/>
<keyword evidence="2" id="KW-1185">Reference proteome</keyword>
<sequence length="188" mass="20942">MRTLFSSTPTQASLLDHHIVNEGNDGDQLLEPFAMLLVEYPVDLPRVVLVLRVLGDLFESLLDLTESLVLRVFREPDVYREEAQRYCVVVLGRKDVTKPSLNMWQTGLFQTFDVAGTPSPFLALPREIRDAIYEHYVAIPGGYVCDPGRFAANVLERNAASVPKINITGLLKGANDQPINLNLSYIAA</sequence>
<organism evidence="1 2">
    <name type="scientific">Colletotrichum noveboracense</name>
    <dbReference type="NCBI Taxonomy" id="2664923"/>
    <lineage>
        <taxon>Eukaryota</taxon>
        <taxon>Fungi</taxon>
        <taxon>Dikarya</taxon>
        <taxon>Ascomycota</taxon>
        <taxon>Pezizomycotina</taxon>
        <taxon>Sordariomycetes</taxon>
        <taxon>Hypocreomycetidae</taxon>
        <taxon>Glomerellales</taxon>
        <taxon>Glomerellaceae</taxon>
        <taxon>Colletotrichum</taxon>
        <taxon>Colletotrichum gloeosporioides species complex</taxon>
    </lineage>
</organism>
<gene>
    <name evidence="1" type="ORF">CGXH109_LOCUS141993</name>
</gene>
<proteinExistence type="predicted"/>
<evidence type="ECO:0000313" key="1">
    <source>
        <dbReference type="EMBL" id="CAI0654803.1"/>
    </source>
</evidence>
<protein>
    <submittedName>
        <fullName evidence="1">Uncharacterized protein</fullName>
    </submittedName>
</protein>
<name>A0A9W4S6W6_9PEZI</name>
<accession>A0A9W4S6W6</accession>
<dbReference type="Proteomes" id="UP001152533">
    <property type="component" value="Unassembled WGS sequence"/>
</dbReference>
<dbReference type="EMBL" id="CAMGZC010002372">
    <property type="protein sequence ID" value="CAI0654803.1"/>
    <property type="molecule type" value="Genomic_DNA"/>
</dbReference>
<comment type="caution">
    <text evidence="1">The sequence shown here is derived from an EMBL/GenBank/DDBJ whole genome shotgun (WGS) entry which is preliminary data.</text>
</comment>
<reference evidence="1" key="1">
    <citation type="submission" date="2022-08" db="EMBL/GenBank/DDBJ databases">
        <authorList>
            <person name="Giroux E."/>
            <person name="Giroux E."/>
        </authorList>
    </citation>
    <scope>NUCLEOTIDE SEQUENCE</scope>
    <source>
        <strain evidence="1">H1091258</strain>
    </source>
</reference>